<proteinExistence type="predicted"/>
<reference evidence="1 3" key="1">
    <citation type="journal article" date="2017" name="Nature">
        <title>The sunflower genome provides insights into oil metabolism, flowering and Asterid evolution.</title>
        <authorList>
            <person name="Badouin H."/>
            <person name="Gouzy J."/>
            <person name="Grassa C.J."/>
            <person name="Murat F."/>
            <person name="Staton S.E."/>
            <person name="Cottret L."/>
            <person name="Lelandais-Briere C."/>
            <person name="Owens G.L."/>
            <person name="Carrere S."/>
            <person name="Mayjonade B."/>
            <person name="Legrand L."/>
            <person name="Gill N."/>
            <person name="Kane N.C."/>
            <person name="Bowers J.E."/>
            <person name="Hubner S."/>
            <person name="Bellec A."/>
            <person name="Berard A."/>
            <person name="Berges H."/>
            <person name="Blanchet N."/>
            <person name="Boniface M.C."/>
            <person name="Brunel D."/>
            <person name="Catrice O."/>
            <person name="Chaidir N."/>
            <person name="Claudel C."/>
            <person name="Donnadieu C."/>
            <person name="Faraut T."/>
            <person name="Fievet G."/>
            <person name="Helmstetter N."/>
            <person name="King M."/>
            <person name="Knapp S.J."/>
            <person name="Lai Z."/>
            <person name="Le Paslier M.C."/>
            <person name="Lippi Y."/>
            <person name="Lorenzon L."/>
            <person name="Mandel J.R."/>
            <person name="Marage G."/>
            <person name="Marchand G."/>
            <person name="Marquand E."/>
            <person name="Bret-Mestries E."/>
            <person name="Morien E."/>
            <person name="Nambeesan S."/>
            <person name="Nguyen T."/>
            <person name="Pegot-Espagnet P."/>
            <person name="Pouilly N."/>
            <person name="Raftis F."/>
            <person name="Sallet E."/>
            <person name="Schiex T."/>
            <person name="Thomas J."/>
            <person name="Vandecasteele C."/>
            <person name="Vares D."/>
            <person name="Vear F."/>
            <person name="Vautrin S."/>
            <person name="Crespi M."/>
            <person name="Mangin B."/>
            <person name="Burke J.M."/>
            <person name="Salse J."/>
            <person name="Munos S."/>
            <person name="Vincourt P."/>
            <person name="Rieseberg L.H."/>
            <person name="Langlade N.B."/>
        </authorList>
    </citation>
    <scope>NUCLEOTIDE SEQUENCE [LARGE SCALE GENOMIC DNA]</scope>
    <source>
        <strain evidence="3">cv. SF193</strain>
        <tissue evidence="1">Leaves</tissue>
    </source>
</reference>
<gene>
    <name evidence="2" type="ORF">HannXRQ_Chr12g0382641</name>
    <name evidence="1" type="ORF">HanXRQr2_Chr12g0562361</name>
</gene>
<dbReference type="Gramene" id="mRNA:HanXRQr2_Chr12g0562361">
    <property type="protein sequence ID" value="mRNA:HanXRQr2_Chr12g0562361"/>
    <property type="gene ID" value="HanXRQr2_Chr12g0562361"/>
</dbReference>
<evidence type="ECO:0000313" key="3">
    <source>
        <dbReference type="Proteomes" id="UP000215914"/>
    </source>
</evidence>
<accession>A0A251T630</accession>
<sequence>MLFLKMNFVKIVESEQCKEGQDVHLDQVKAVLLECAGHFGLCASMEAKGNPLLDFNTSFNSRGRETEMFVVRFKIMKSVNSL</sequence>
<dbReference type="EMBL" id="CM007901">
    <property type="protein sequence ID" value="OTG06249.1"/>
    <property type="molecule type" value="Genomic_DNA"/>
</dbReference>
<name>A0A251T630_HELAN</name>
<keyword evidence="3" id="KW-1185">Reference proteome</keyword>
<organism evidence="2 3">
    <name type="scientific">Helianthus annuus</name>
    <name type="common">Common sunflower</name>
    <dbReference type="NCBI Taxonomy" id="4232"/>
    <lineage>
        <taxon>Eukaryota</taxon>
        <taxon>Viridiplantae</taxon>
        <taxon>Streptophyta</taxon>
        <taxon>Embryophyta</taxon>
        <taxon>Tracheophyta</taxon>
        <taxon>Spermatophyta</taxon>
        <taxon>Magnoliopsida</taxon>
        <taxon>eudicotyledons</taxon>
        <taxon>Gunneridae</taxon>
        <taxon>Pentapetalae</taxon>
        <taxon>asterids</taxon>
        <taxon>campanulids</taxon>
        <taxon>Asterales</taxon>
        <taxon>Asteraceae</taxon>
        <taxon>Asteroideae</taxon>
        <taxon>Heliantheae alliance</taxon>
        <taxon>Heliantheae</taxon>
        <taxon>Helianthus</taxon>
    </lineage>
</organism>
<dbReference type="Proteomes" id="UP000215914">
    <property type="component" value="Chromosome 12"/>
</dbReference>
<evidence type="ECO:0000313" key="2">
    <source>
        <dbReference type="EMBL" id="OTG06249.1"/>
    </source>
</evidence>
<reference evidence="2" key="2">
    <citation type="submission" date="2017-02" db="EMBL/GenBank/DDBJ databases">
        <title>Sunflower complete genome.</title>
        <authorList>
            <person name="Langlade N."/>
            <person name="Munos S."/>
        </authorList>
    </citation>
    <scope>NUCLEOTIDE SEQUENCE [LARGE SCALE GENOMIC DNA]</scope>
    <source>
        <tissue evidence="2">Leaves</tissue>
    </source>
</reference>
<reference evidence="1" key="3">
    <citation type="submission" date="2020-06" db="EMBL/GenBank/DDBJ databases">
        <title>Helianthus annuus Genome sequencing and assembly Release 2.</title>
        <authorList>
            <person name="Gouzy J."/>
            <person name="Langlade N."/>
            <person name="Munos S."/>
        </authorList>
    </citation>
    <scope>NUCLEOTIDE SEQUENCE</scope>
    <source>
        <tissue evidence="1">Leaves</tissue>
    </source>
</reference>
<dbReference type="AlphaFoldDB" id="A0A251T630"/>
<protein>
    <submittedName>
        <fullName evidence="2">Uncharacterized protein</fullName>
    </submittedName>
</protein>
<evidence type="ECO:0000313" key="1">
    <source>
        <dbReference type="EMBL" id="KAF5779676.1"/>
    </source>
</evidence>
<dbReference type="InParanoid" id="A0A251T630"/>
<dbReference type="EMBL" id="MNCJ02000327">
    <property type="protein sequence ID" value="KAF5779676.1"/>
    <property type="molecule type" value="Genomic_DNA"/>
</dbReference>